<evidence type="ECO:0000256" key="1">
    <source>
        <dbReference type="ARBA" id="ARBA00022723"/>
    </source>
</evidence>
<name>A0AAV2NBH9_9HYME</name>
<evidence type="ECO:0000313" key="7">
    <source>
        <dbReference type="EMBL" id="CAL1676751.1"/>
    </source>
</evidence>
<evidence type="ECO:0000256" key="2">
    <source>
        <dbReference type="ARBA" id="ARBA00022771"/>
    </source>
</evidence>
<feature type="region of interest" description="Disordered" evidence="5">
    <location>
        <begin position="535"/>
        <end position="615"/>
    </location>
</feature>
<reference evidence="7" key="1">
    <citation type="submission" date="2024-04" db="EMBL/GenBank/DDBJ databases">
        <authorList>
            <consortium name="Molecular Ecology Group"/>
        </authorList>
    </citation>
    <scope>NUCLEOTIDE SEQUENCE</scope>
</reference>
<evidence type="ECO:0000259" key="6">
    <source>
        <dbReference type="PROSITE" id="PS50865"/>
    </source>
</evidence>
<keyword evidence="2 4" id="KW-0863">Zinc-finger</keyword>
<dbReference type="InterPro" id="IPR002893">
    <property type="entry name" value="Znf_MYND"/>
</dbReference>
<dbReference type="EMBL" id="OZ034835">
    <property type="protein sequence ID" value="CAL1676751.1"/>
    <property type="molecule type" value="Genomic_DNA"/>
</dbReference>
<feature type="region of interest" description="Disordered" evidence="5">
    <location>
        <begin position="315"/>
        <end position="440"/>
    </location>
</feature>
<dbReference type="AlphaFoldDB" id="A0AAV2NBH9"/>
<protein>
    <recommendedName>
        <fullName evidence="6">MYND-type domain-containing protein</fullName>
    </recommendedName>
</protein>
<feature type="compositionally biased region" description="Basic and acidic residues" evidence="5">
    <location>
        <begin position="550"/>
        <end position="575"/>
    </location>
</feature>
<dbReference type="PROSITE" id="PS01360">
    <property type="entry name" value="ZF_MYND_1"/>
    <property type="match status" value="1"/>
</dbReference>
<dbReference type="GO" id="GO:0008270">
    <property type="term" value="F:zinc ion binding"/>
    <property type="evidence" value="ECO:0007669"/>
    <property type="project" value="UniProtKB-KW"/>
</dbReference>
<feature type="compositionally biased region" description="Polar residues" evidence="5">
    <location>
        <begin position="11"/>
        <end position="32"/>
    </location>
</feature>
<keyword evidence="8" id="KW-1185">Reference proteome</keyword>
<sequence length="927" mass="101367">MAENTTEDTKLSVNKNDMSGTSPTTSATNKAGSSDEEKGELTDIDKASTSKEAADKNEKVVEDTDLLDKEEQNAFKTDCNGDSKEETNPGNVSSEKIEEVEENLKEFSSTEAKSGNQEATKCLSDVDKRLDEILKVVHGDLLQRVASVSTTVKDNDEDGSEKEQQTVKKEETTPEDNAVDSSKKYTASATLKNTEDERDSKNFSMRAEEKSEIGIVGSPTTISELINEEELGGDSALSVDQKDHIVEWVENSVKVNADEENNIAEECQPEMYEKDTMETAKRQKLDDVHVISSRKSQKIVSNIIKKSIKCLNRMHAMEGATEGRRRQVDTAEDDDDKTPKTSSSSEIPQSQQNGAALPEETAAAPTATVSRVRVKRKAESSDTETPNTKSRQLLAGTSRQKVAATSGGNVTQRHTKVTSESVENKKRKSTNGQLSVNPRKKFCNDDEREEYISQIVGNDNETVDVLMVRADRLRADILALENLAHAKEMEWNEILRKRKLKEEAYVRLERKIQMTAYMESDGQLADPLPLATSSLGPVEWDNSDTAIPVSREKFESKEDITGERSSDSSKREKAAKVSPQQRIIPPKTNGENSRKRNQTSSPESRQIGEGRQGAIVDVRSIIADHRLKHPETVPRRGRRMRNSVNVALGAGGAMVETGHNTDSRPSSTESCKSNPSTNDSMNYKDILVQFAKMSQQGEGTAAKVPQNYPDVTLHPVAAPSSVSQNTASQPTGSLLHGILTKAQSPRSTTFSPTLARLLTAPERERSSPAAAAAAAMASMSQQSATTQHLLQTYQGSNLVSINDILSSSKARTEITITPVVNSSAQSHSNDLIQVEDVEEEATVIDDRKGSSASGRDGKQVAKDNPPSPSAPPKCQGCMIRPAQFVCAGCGNQWYCSRTCQLAAWATHSEYCSDYPLESENSKVKSNV</sequence>
<feature type="compositionally biased region" description="Polar residues" evidence="5">
    <location>
        <begin position="658"/>
        <end position="680"/>
    </location>
</feature>
<dbReference type="PROSITE" id="PS50865">
    <property type="entry name" value="ZF_MYND_2"/>
    <property type="match status" value="1"/>
</dbReference>
<keyword evidence="1" id="KW-0479">Metal-binding</keyword>
<evidence type="ECO:0000256" key="4">
    <source>
        <dbReference type="PROSITE-ProRule" id="PRU00134"/>
    </source>
</evidence>
<feature type="compositionally biased region" description="Low complexity" evidence="5">
    <location>
        <begin position="355"/>
        <end position="368"/>
    </location>
</feature>
<dbReference type="Proteomes" id="UP001497644">
    <property type="component" value="Chromosome 12"/>
</dbReference>
<keyword evidence="3" id="KW-0862">Zinc</keyword>
<feature type="region of interest" description="Disordered" evidence="5">
    <location>
        <begin position="147"/>
        <end position="215"/>
    </location>
</feature>
<feature type="region of interest" description="Disordered" evidence="5">
    <location>
        <begin position="841"/>
        <end position="873"/>
    </location>
</feature>
<feature type="compositionally biased region" description="Basic and acidic residues" evidence="5">
    <location>
        <begin position="193"/>
        <end position="212"/>
    </location>
</feature>
<feature type="region of interest" description="Disordered" evidence="5">
    <location>
        <begin position="650"/>
        <end position="680"/>
    </location>
</feature>
<dbReference type="Gene3D" id="6.10.140.2220">
    <property type="match status" value="1"/>
</dbReference>
<evidence type="ECO:0000256" key="5">
    <source>
        <dbReference type="SAM" id="MobiDB-lite"/>
    </source>
</evidence>
<feature type="compositionally biased region" description="Polar residues" evidence="5">
    <location>
        <begin position="383"/>
        <end position="400"/>
    </location>
</feature>
<dbReference type="Pfam" id="PF01753">
    <property type="entry name" value="zf-MYND"/>
    <property type="match status" value="1"/>
</dbReference>
<proteinExistence type="predicted"/>
<feature type="compositionally biased region" description="Basic and acidic residues" evidence="5">
    <location>
        <begin position="161"/>
        <end position="172"/>
    </location>
</feature>
<feature type="compositionally biased region" description="Basic and acidic residues" evidence="5">
    <location>
        <begin position="33"/>
        <end position="87"/>
    </location>
</feature>
<evidence type="ECO:0000256" key="3">
    <source>
        <dbReference type="ARBA" id="ARBA00022833"/>
    </source>
</evidence>
<feature type="compositionally biased region" description="Basic and acidic residues" evidence="5">
    <location>
        <begin position="844"/>
        <end position="861"/>
    </location>
</feature>
<dbReference type="SUPFAM" id="SSF144232">
    <property type="entry name" value="HIT/MYND zinc finger-like"/>
    <property type="match status" value="1"/>
</dbReference>
<accession>A0AAV2NBH9</accession>
<feature type="region of interest" description="Disordered" evidence="5">
    <location>
        <begin position="1"/>
        <end position="120"/>
    </location>
</feature>
<organism evidence="7 8">
    <name type="scientific">Lasius platythorax</name>
    <dbReference type="NCBI Taxonomy" id="488582"/>
    <lineage>
        <taxon>Eukaryota</taxon>
        <taxon>Metazoa</taxon>
        <taxon>Ecdysozoa</taxon>
        <taxon>Arthropoda</taxon>
        <taxon>Hexapoda</taxon>
        <taxon>Insecta</taxon>
        <taxon>Pterygota</taxon>
        <taxon>Neoptera</taxon>
        <taxon>Endopterygota</taxon>
        <taxon>Hymenoptera</taxon>
        <taxon>Apocrita</taxon>
        <taxon>Aculeata</taxon>
        <taxon>Formicoidea</taxon>
        <taxon>Formicidae</taxon>
        <taxon>Formicinae</taxon>
        <taxon>Lasius</taxon>
        <taxon>Lasius</taxon>
    </lineage>
</organism>
<feature type="domain" description="MYND-type" evidence="6">
    <location>
        <begin position="874"/>
        <end position="911"/>
    </location>
</feature>
<feature type="compositionally biased region" description="Polar residues" evidence="5">
    <location>
        <begin position="107"/>
        <end position="119"/>
    </location>
</feature>
<evidence type="ECO:0000313" key="8">
    <source>
        <dbReference type="Proteomes" id="UP001497644"/>
    </source>
</evidence>
<gene>
    <name evidence="7" type="ORF">LPLAT_LOCUS2875</name>
</gene>